<feature type="transmembrane region" description="Helical" evidence="9">
    <location>
        <begin position="179"/>
        <end position="198"/>
    </location>
</feature>
<evidence type="ECO:0000256" key="1">
    <source>
        <dbReference type="ARBA" id="ARBA00004429"/>
    </source>
</evidence>
<feature type="transmembrane region" description="Helical" evidence="9">
    <location>
        <begin position="81"/>
        <end position="100"/>
    </location>
</feature>
<keyword evidence="2" id="KW-0813">Transport</keyword>
<dbReference type="PANTHER" id="PTHR46997">
    <property type="entry name" value="LOW AFFINITY TRYPTOPHAN PERMEASE-RELATED"/>
    <property type="match status" value="1"/>
</dbReference>
<reference evidence="10 11" key="1">
    <citation type="submission" date="2016-05" db="EMBL/GenBank/DDBJ databases">
        <authorList>
            <person name="Prochazka B."/>
            <person name="Indra A."/>
            <person name="Hasenberger P."/>
            <person name="Blaschitz M."/>
            <person name="Wagner L."/>
            <person name="Wewalka G."/>
            <person name="Sorschag S."/>
            <person name="Schmid D."/>
            <person name="Ruppitsch W."/>
        </authorList>
    </citation>
    <scope>NUCLEOTIDE SEQUENCE [LARGE SCALE GENOMIC DNA]</scope>
    <source>
        <strain evidence="10 11">974010_12</strain>
    </source>
</reference>
<comment type="caution">
    <text evidence="10">The sequence shown here is derived from an EMBL/GenBank/DDBJ whole genome shotgun (WGS) entry which is preliminary data.</text>
</comment>
<keyword evidence="5 9" id="KW-0812">Transmembrane</keyword>
<evidence type="ECO:0000256" key="4">
    <source>
        <dbReference type="ARBA" id="ARBA00022519"/>
    </source>
</evidence>
<gene>
    <name evidence="10" type="ORF">A8135_02065</name>
</gene>
<evidence type="ECO:0000256" key="8">
    <source>
        <dbReference type="ARBA" id="ARBA00023136"/>
    </source>
</evidence>
<evidence type="ECO:0000313" key="10">
    <source>
        <dbReference type="EMBL" id="OCH98029.1"/>
    </source>
</evidence>
<feature type="transmembrane region" description="Helical" evidence="9">
    <location>
        <begin position="150"/>
        <end position="167"/>
    </location>
</feature>
<evidence type="ECO:0000256" key="6">
    <source>
        <dbReference type="ARBA" id="ARBA00022970"/>
    </source>
</evidence>
<keyword evidence="3" id="KW-1003">Cell membrane</keyword>
<name>A0ABX2XTR8_9GAMM</name>
<feature type="transmembrane region" description="Helical" evidence="9">
    <location>
        <begin position="336"/>
        <end position="357"/>
    </location>
</feature>
<comment type="subcellular location">
    <subcellularLocation>
        <location evidence="1">Cell inner membrane</location>
        <topology evidence="1">Multi-pass membrane protein</topology>
    </subcellularLocation>
</comment>
<keyword evidence="7 9" id="KW-1133">Transmembrane helix</keyword>
<accession>A0ABX2XTR8</accession>
<feature type="transmembrane region" description="Helical" evidence="9">
    <location>
        <begin position="120"/>
        <end position="138"/>
    </location>
</feature>
<sequence length="396" mass="42961">MKSRFIGGILLIVGTSIGGGMLALPVANAATGFWQSSLFLLICWAAMTLGALFILEANLYLPPGKHMISMAASTLGGPGLLIAWLSYLFLLYTLLSAYISGGADVFGSLFTEIGLSMSEWQDSLIFTMLFGLVVYGGIRRVDLLNRALMFGKLAAYLILIVLIAPHINIANIQGGDYRYITGTVMILITSFGFAIIVPNLRDYFNDDIQVLKKVVIIGSLIPLFCYLAWDAVIMGSLPTAGPNGLAALMQDPHTTSTLAKNLSNTVNNTVISSLFNFFTSICMLTAFLGVSLCLISFLADGLNMVQQGRQGLGLFMMTFLPPLLIVVYYPGAYIHALNYAGIFCVILLLLLPALMTVSGRKKFSPRYIVPGGKFSQWLMIIFSIALLINAGWQLII</sequence>
<feature type="transmembrane region" description="Helical" evidence="9">
    <location>
        <begin position="311"/>
        <end position="330"/>
    </location>
</feature>
<dbReference type="EMBL" id="LYOZ01000018">
    <property type="protein sequence ID" value="OCH98029.1"/>
    <property type="molecule type" value="Genomic_DNA"/>
</dbReference>
<feature type="transmembrane region" description="Helical" evidence="9">
    <location>
        <begin position="277"/>
        <end position="299"/>
    </location>
</feature>
<dbReference type="RefSeq" id="WP_065620878.1">
    <property type="nucleotide sequence ID" value="NZ_LYOZ01000018.1"/>
</dbReference>
<keyword evidence="6" id="KW-0029">Amino-acid transport</keyword>
<protein>
    <submittedName>
        <fullName evidence="10">Tryptophan/tyrosine permease</fullName>
    </submittedName>
</protein>
<dbReference type="Proteomes" id="UP000093336">
    <property type="component" value="Unassembled WGS sequence"/>
</dbReference>
<evidence type="ECO:0000313" key="11">
    <source>
        <dbReference type="Proteomes" id="UP000093336"/>
    </source>
</evidence>
<evidence type="ECO:0000256" key="2">
    <source>
        <dbReference type="ARBA" id="ARBA00022448"/>
    </source>
</evidence>
<dbReference type="PRINTS" id="PR00166">
    <property type="entry name" value="AROAAPRMEASE"/>
</dbReference>
<proteinExistence type="predicted"/>
<feature type="transmembrane region" description="Helical" evidence="9">
    <location>
        <begin position="210"/>
        <end position="229"/>
    </location>
</feature>
<dbReference type="Gene3D" id="1.20.1740.10">
    <property type="entry name" value="Amino acid/polyamine transporter I"/>
    <property type="match status" value="1"/>
</dbReference>
<dbReference type="InterPro" id="IPR013059">
    <property type="entry name" value="Trp_tyr_transpt"/>
</dbReference>
<keyword evidence="4" id="KW-0997">Cell inner membrane</keyword>
<evidence type="ECO:0000256" key="7">
    <source>
        <dbReference type="ARBA" id="ARBA00022989"/>
    </source>
</evidence>
<keyword evidence="8 9" id="KW-0472">Membrane</keyword>
<evidence type="ECO:0000256" key="9">
    <source>
        <dbReference type="SAM" id="Phobius"/>
    </source>
</evidence>
<feature type="transmembrane region" description="Helical" evidence="9">
    <location>
        <begin position="39"/>
        <end position="61"/>
    </location>
</feature>
<dbReference type="InterPro" id="IPR018227">
    <property type="entry name" value="Amino_acid_transport_2"/>
</dbReference>
<evidence type="ECO:0000256" key="5">
    <source>
        <dbReference type="ARBA" id="ARBA00022692"/>
    </source>
</evidence>
<dbReference type="PANTHER" id="PTHR46997:SF2">
    <property type="entry name" value="TYROSINE-SPECIFIC TRANSPORT SYSTEM"/>
    <property type="match status" value="1"/>
</dbReference>
<evidence type="ECO:0000256" key="3">
    <source>
        <dbReference type="ARBA" id="ARBA00022475"/>
    </source>
</evidence>
<organism evidence="10 11">
    <name type="scientific">Legionella jamestowniensis</name>
    <dbReference type="NCBI Taxonomy" id="455"/>
    <lineage>
        <taxon>Bacteria</taxon>
        <taxon>Pseudomonadati</taxon>
        <taxon>Pseudomonadota</taxon>
        <taxon>Gammaproteobacteria</taxon>
        <taxon>Legionellales</taxon>
        <taxon>Legionellaceae</taxon>
        <taxon>Legionella</taxon>
    </lineage>
</organism>
<feature type="transmembrane region" description="Helical" evidence="9">
    <location>
        <begin position="377"/>
        <end position="395"/>
    </location>
</feature>
<keyword evidence="11" id="KW-1185">Reference proteome</keyword>
<dbReference type="Pfam" id="PF03222">
    <property type="entry name" value="Trp_Tyr_perm"/>
    <property type="match status" value="1"/>
</dbReference>